<dbReference type="KEGG" id="sace:GIY23_14385"/>
<keyword evidence="2" id="KW-1133">Transmembrane helix</keyword>
<evidence type="ECO:0000313" key="3">
    <source>
        <dbReference type="EMBL" id="QGK70550.1"/>
    </source>
</evidence>
<proteinExistence type="predicted"/>
<dbReference type="EMBL" id="CP045929">
    <property type="protein sequence ID" value="QGK70550.1"/>
    <property type="molecule type" value="Genomic_DNA"/>
</dbReference>
<name>A0A5Q3Q9L5_9PSEU</name>
<evidence type="ECO:0000256" key="1">
    <source>
        <dbReference type="SAM" id="MobiDB-lite"/>
    </source>
</evidence>
<keyword evidence="4" id="KW-1185">Reference proteome</keyword>
<protein>
    <submittedName>
        <fullName evidence="3">Uncharacterized protein</fullName>
    </submittedName>
</protein>
<keyword evidence="2" id="KW-0472">Membrane</keyword>
<accession>A0A5Q3Q9L5</accession>
<sequence>MKRQAPERPYREPIRSPWVWVVMGFIVLAGVPFYFPQGTVHPVLFGLPYWMVVSVVFAVLFSGFVSWLCRNWWNIAEPEEQRTGSVEPRDDTGTDTARARHDQDGAA</sequence>
<organism evidence="3 4">
    <name type="scientific">Allosaccharopolyspora coralli</name>
    <dbReference type="NCBI Taxonomy" id="2665642"/>
    <lineage>
        <taxon>Bacteria</taxon>
        <taxon>Bacillati</taxon>
        <taxon>Actinomycetota</taxon>
        <taxon>Actinomycetes</taxon>
        <taxon>Pseudonocardiales</taxon>
        <taxon>Pseudonocardiaceae</taxon>
        <taxon>Allosaccharopolyspora</taxon>
    </lineage>
</organism>
<gene>
    <name evidence="3" type="ORF">GIY23_14385</name>
</gene>
<feature type="region of interest" description="Disordered" evidence="1">
    <location>
        <begin position="80"/>
        <end position="107"/>
    </location>
</feature>
<evidence type="ECO:0000313" key="4">
    <source>
        <dbReference type="Proteomes" id="UP000371041"/>
    </source>
</evidence>
<keyword evidence="2" id="KW-0812">Transmembrane</keyword>
<evidence type="ECO:0000256" key="2">
    <source>
        <dbReference type="SAM" id="Phobius"/>
    </source>
</evidence>
<dbReference type="AlphaFoldDB" id="A0A5Q3Q9L5"/>
<dbReference type="Proteomes" id="UP000371041">
    <property type="component" value="Chromosome"/>
</dbReference>
<reference evidence="4" key="1">
    <citation type="submission" date="2019-11" db="EMBL/GenBank/DDBJ databases">
        <title>The complete genome sequence of Saccharopolyspora sp. E2A.</title>
        <authorList>
            <person name="Zhang G."/>
        </authorList>
    </citation>
    <scope>NUCLEOTIDE SEQUENCE [LARGE SCALE GENOMIC DNA]</scope>
    <source>
        <strain evidence="4">E2A</strain>
    </source>
</reference>
<feature type="transmembrane region" description="Helical" evidence="2">
    <location>
        <begin position="47"/>
        <end position="69"/>
    </location>
</feature>
<dbReference type="RefSeq" id="WP_154077132.1">
    <property type="nucleotide sequence ID" value="NZ_CP045929.1"/>
</dbReference>
<feature type="transmembrane region" description="Helical" evidence="2">
    <location>
        <begin position="18"/>
        <end position="35"/>
    </location>
</feature>